<dbReference type="GO" id="GO:0015031">
    <property type="term" value="P:protein transport"/>
    <property type="evidence" value="ECO:0007669"/>
    <property type="project" value="UniProtKB-KW"/>
</dbReference>
<feature type="domain" description="FCP1 homology" evidence="2">
    <location>
        <begin position="220"/>
        <end position="358"/>
    </location>
</feature>
<keyword evidence="1" id="KW-0653">Protein transport</keyword>
<dbReference type="CDD" id="cd07521">
    <property type="entry name" value="HAD_FCP1-like"/>
    <property type="match status" value="1"/>
</dbReference>
<comment type="caution">
    <text evidence="3">The sequence shown here is derived from an EMBL/GenBank/DDBJ whole genome shotgun (WGS) entry which is preliminary data.</text>
</comment>
<keyword evidence="1" id="KW-0811">Translocation</keyword>
<dbReference type="SUPFAM" id="SSF56784">
    <property type="entry name" value="HAD-like"/>
    <property type="match status" value="1"/>
</dbReference>
<dbReference type="InterPro" id="IPR004274">
    <property type="entry name" value="FCP1_dom"/>
</dbReference>
<dbReference type="InterPro" id="IPR036412">
    <property type="entry name" value="HAD-like_sf"/>
</dbReference>
<dbReference type="PANTHER" id="PTHR12210">
    <property type="entry name" value="DULLARD PROTEIN PHOSPHATASE"/>
    <property type="match status" value="1"/>
</dbReference>
<dbReference type="Gene3D" id="3.40.50.1000">
    <property type="entry name" value="HAD superfamily/HAD-like"/>
    <property type="match status" value="1"/>
</dbReference>
<reference evidence="3" key="1">
    <citation type="submission" date="2021-09" db="EMBL/GenBank/DDBJ databases">
        <authorList>
            <consortium name="AG Swart"/>
            <person name="Singh M."/>
            <person name="Singh A."/>
            <person name="Seah K."/>
            <person name="Emmerich C."/>
        </authorList>
    </citation>
    <scope>NUCLEOTIDE SEQUENCE</scope>
    <source>
        <strain evidence="3">ATCC30299</strain>
    </source>
</reference>
<keyword evidence="1" id="KW-0809">Transit peptide</keyword>
<keyword evidence="1" id="KW-0813">Transport</keyword>
<dbReference type="InterPro" id="IPR023214">
    <property type="entry name" value="HAD_sf"/>
</dbReference>
<sequence>MEACLEALNSQSKASIDSIAGSRQTSQDDLLICISDIFKNLQSFSGSSFDKIFSRLAWMQNSTVLKNPFIEKALNLGMISIVLCEVVGLIPMAGNDTIEKLQNDVLKHFQIIALTLQNSSKQKQQQLLRKLLQSIEGFLGNLRIYLGLCASACRNLSPGVVLTIFTVIEMLSIFQQIPFELAYIGIANLRKEAQILTKICFFPSVQSFFTFRQAPFLPAYSHKTMTLVLDLDETLGHTENGIFYKRPGVEEFISELDKFYELVLFTASSQDYADSAIKQIDPSNKIKLRLYRQHTGAFNSPYVKNLELLGRDLSKVIIIDDWPTSFSMHPNNGILISPFTGDESDNELKKLLPVLVNLAVSDVEDVREALKCHIKL</sequence>
<comment type="function">
    <text evidence="1">Essential component of the TIM23 complex, a complex that mediates the translocation of transit peptide-containing proteins across the mitochondrial inner membrane.</text>
</comment>
<dbReference type="AlphaFoldDB" id="A0AAU9IB46"/>
<dbReference type="Pfam" id="PF03031">
    <property type="entry name" value="NIF"/>
    <property type="match status" value="1"/>
</dbReference>
<gene>
    <name evidence="3" type="ORF">BSTOLATCC_MIC1443</name>
</gene>
<dbReference type="EMBL" id="CAJZBQ010000002">
    <property type="protein sequence ID" value="CAG9310601.1"/>
    <property type="molecule type" value="Genomic_DNA"/>
</dbReference>
<dbReference type="PROSITE" id="PS50969">
    <property type="entry name" value="FCP1"/>
    <property type="match status" value="1"/>
</dbReference>
<comment type="subunit">
    <text evidence="1">Component of the TIM23 complex.</text>
</comment>
<protein>
    <recommendedName>
        <fullName evidence="1">Mitochondrial import inner membrane translocase subunit TIM50</fullName>
    </recommendedName>
</protein>
<evidence type="ECO:0000256" key="1">
    <source>
        <dbReference type="RuleBase" id="RU365079"/>
    </source>
</evidence>
<comment type="similarity">
    <text evidence="1">Belongs to the TIM50 family.</text>
</comment>
<dbReference type="Proteomes" id="UP001162131">
    <property type="component" value="Unassembled WGS sequence"/>
</dbReference>
<dbReference type="FunFam" id="3.40.50.1000:FF:000184">
    <property type="entry name" value="Uncharacterized protein"/>
    <property type="match status" value="1"/>
</dbReference>
<organism evidence="3 4">
    <name type="scientific">Blepharisma stoltei</name>
    <dbReference type="NCBI Taxonomy" id="1481888"/>
    <lineage>
        <taxon>Eukaryota</taxon>
        <taxon>Sar</taxon>
        <taxon>Alveolata</taxon>
        <taxon>Ciliophora</taxon>
        <taxon>Postciliodesmatophora</taxon>
        <taxon>Heterotrichea</taxon>
        <taxon>Heterotrichida</taxon>
        <taxon>Blepharismidae</taxon>
        <taxon>Blepharisma</taxon>
    </lineage>
</organism>
<keyword evidence="1" id="KW-0496">Mitochondrion</keyword>
<proteinExistence type="inferred from homology"/>
<evidence type="ECO:0000313" key="4">
    <source>
        <dbReference type="Proteomes" id="UP001162131"/>
    </source>
</evidence>
<comment type="subcellular location">
    <subcellularLocation>
        <location evidence="1">Mitochondrion inner membrane</location>
        <topology evidence="1">Single-pass membrane protein</topology>
    </subcellularLocation>
</comment>
<dbReference type="GO" id="GO:0005744">
    <property type="term" value="C:TIM23 mitochondrial import inner membrane translocase complex"/>
    <property type="evidence" value="ECO:0007669"/>
    <property type="project" value="UniProtKB-UniRule"/>
</dbReference>
<evidence type="ECO:0000313" key="3">
    <source>
        <dbReference type="EMBL" id="CAG9310601.1"/>
    </source>
</evidence>
<dbReference type="SMART" id="SM00577">
    <property type="entry name" value="CPDc"/>
    <property type="match status" value="1"/>
</dbReference>
<name>A0AAU9IB46_9CILI</name>
<evidence type="ECO:0000259" key="2">
    <source>
        <dbReference type="PROSITE" id="PS50969"/>
    </source>
</evidence>
<dbReference type="InterPro" id="IPR050365">
    <property type="entry name" value="TIM50"/>
</dbReference>
<accession>A0AAU9IB46</accession>
<keyword evidence="4" id="KW-1185">Reference proteome</keyword>